<dbReference type="InterPro" id="IPR008966">
    <property type="entry name" value="Adhesion_dom_sf"/>
</dbReference>
<reference evidence="7 8" key="1">
    <citation type="submission" date="2018-06" db="EMBL/GenBank/DDBJ databases">
        <title>Genomic Encyclopedia of Type Strains, Phase IV (KMG-IV): sequencing the most valuable type-strain genomes for metagenomic binning, comparative biology and taxonomic classification.</title>
        <authorList>
            <person name="Goeker M."/>
        </authorList>
    </citation>
    <scope>NUCLEOTIDE SEQUENCE [LARGE SCALE GENOMIC DNA]</scope>
    <source>
        <strain evidence="7 8">DSM 27453</strain>
    </source>
</reference>
<evidence type="ECO:0000313" key="7">
    <source>
        <dbReference type="EMBL" id="RBP05862.1"/>
    </source>
</evidence>
<feature type="signal peptide" evidence="5">
    <location>
        <begin position="1"/>
        <end position="22"/>
    </location>
</feature>
<name>A0ABX9FP44_9ENTR</name>
<dbReference type="PANTHER" id="PTHR33420">
    <property type="entry name" value="FIMBRIAL SUBUNIT ELFA-RELATED"/>
    <property type="match status" value="1"/>
</dbReference>
<dbReference type="PANTHER" id="PTHR33420:SF12">
    <property type="entry name" value="FIMBRIN-LIKE PROTEIN FIMI-RELATED"/>
    <property type="match status" value="1"/>
</dbReference>
<organism evidence="7 8">
    <name type="scientific">Pseudocitrobacter faecalis</name>
    <dbReference type="NCBI Taxonomy" id="1398493"/>
    <lineage>
        <taxon>Bacteria</taxon>
        <taxon>Pseudomonadati</taxon>
        <taxon>Pseudomonadota</taxon>
        <taxon>Gammaproteobacteria</taxon>
        <taxon>Enterobacterales</taxon>
        <taxon>Enterobacteriaceae</taxon>
        <taxon>Pseudocitrobacter</taxon>
    </lineage>
</organism>
<dbReference type="EMBL" id="QNRL01000014">
    <property type="protein sequence ID" value="RBP05862.1"/>
    <property type="molecule type" value="Genomic_DNA"/>
</dbReference>
<dbReference type="InterPro" id="IPR050263">
    <property type="entry name" value="Bact_Fimbrial_Adh_Pro"/>
</dbReference>
<dbReference type="SUPFAM" id="SSF49401">
    <property type="entry name" value="Bacterial adhesins"/>
    <property type="match status" value="1"/>
</dbReference>
<evidence type="ECO:0000313" key="8">
    <source>
        <dbReference type="Proteomes" id="UP000253201"/>
    </source>
</evidence>
<comment type="similarity">
    <text evidence="2">Belongs to the fimbrial protein family.</text>
</comment>
<evidence type="ECO:0000256" key="2">
    <source>
        <dbReference type="ARBA" id="ARBA00006671"/>
    </source>
</evidence>
<evidence type="ECO:0000256" key="5">
    <source>
        <dbReference type="SAM" id="SignalP"/>
    </source>
</evidence>
<sequence length="198" mass="20859">MRYQRIILPLLLMLGSSTQGLAGSNSLSLTVRTTVTASTCTAELRNAQDQHATMIDLGDVYLNELTSKSKYQGFSLAFSNCEGLFKHQASVTLAPQTGCDGVSSTGAAFRNALPASDSAAAMGVSMEVWTTHQPEGPGSVQLNCKTTPTQTVDVSQASGSNITRWPLSARAVIAADSTIADVRAGKFSTNAVFTVTYE</sequence>
<comment type="caution">
    <text evidence="7">The sequence shown here is derived from an EMBL/GenBank/DDBJ whole genome shotgun (WGS) entry which is preliminary data.</text>
</comment>
<dbReference type="Gene3D" id="2.60.40.1090">
    <property type="entry name" value="Fimbrial-type adhesion domain"/>
    <property type="match status" value="1"/>
</dbReference>
<keyword evidence="4" id="KW-0281">Fimbrium</keyword>
<protein>
    <submittedName>
        <fullName evidence="7">Type 1 fimbria pilin</fullName>
    </submittedName>
</protein>
<gene>
    <name evidence="7" type="ORF">DFQ50_11465</name>
</gene>
<evidence type="ECO:0000259" key="6">
    <source>
        <dbReference type="Pfam" id="PF00419"/>
    </source>
</evidence>
<dbReference type="Pfam" id="PF00419">
    <property type="entry name" value="Fimbrial"/>
    <property type="match status" value="1"/>
</dbReference>
<evidence type="ECO:0000256" key="4">
    <source>
        <dbReference type="ARBA" id="ARBA00023263"/>
    </source>
</evidence>
<keyword evidence="3 5" id="KW-0732">Signal</keyword>
<dbReference type="Proteomes" id="UP000253201">
    <property type="component" value="Unassembled WGS sequence"/>
</dbReference>
<evidence type="ECO:0000256" key="1">
    <source>
        <dbReference type="ARBA" id="ARBA00004561"/>
    </source>
</evidence>
<evidence type="ECO:0000256" key="3">
    <source>
        <dbReference type="ARBA" id="ARBA00022729"/>
    </source>
</evidence>
<dbReference type="InterPro" id="IPR036937">
    <property type="entry name" value="Adhesion_dom_fimbrial_sf"/>
</dbReference>
<keyword evidence="8" id="KW-1185">Reference proteome</keyword>
<feature type="chain" id="PRO_5047310473" evidence="5">
    <location>
        <begin position="23"/>
        <end position="198"/>
    </location>
</feature>
<accession>A0ABX9FP44</accession>
<comment type="subcellular location">
    <subcellularLocation>
        <location evidence="1">Fimbrium</location>
    </subcellularLocation>
</comment>
<proteinExistence type="inferred from homology"/>
<dbReference type="InterPro" id="IPR000259">
    <property type="entry name" value="Adhesion_dom_fimbrial"/>
</dbReference>
<feature type="domain" description="Fimbrial-type adhesion" evidence="6">
    <location>
        <begin position="32"/>
        <end position="197"/>
    </location>
</feature>
<dbReference type="RefSeq" id="WP_113859198.1">
    <property type="nucleotide sequence ID" value="NZ_QNRL01000014.1"/>
</dbReference>